<dbReference type="PANTHER" id="PTHR45586">
    <property type="entry name" value="TPR REPEAT-CONTAINING PROTEIN PA4667"/>
    <property type="match status" value="1"/>
</dbReference>
<dbReference type="RefSeq" id="WP_073142976.1">
    <property type="nucleotide sequence ID" value="NZ_FQWQ01000006.1"/>
</dbReference>
<keyword evidence="1" id="KW-0677">Repeat</keyword>
<dbReference type="InterPro" id="IPR051012">
    <property type="entry name" value="CellSynth/LPSAsmb/PSIAsmb"/>
</dbReference>
<dbReference type="Gene3D" id="1.25.40.10">
    <property type="entry name" value="Tetratricopeptide repeat domain"/>
    <property type="match status" value="1"/>
</dbReference>
<organism evidence="5 6">
    <name type="scientific">Chryseolinea serpens</name>
    <dbReference type="NCBI Taxonomy" id="947013"/>
    <lineage>
        <taxon>Bacteria</taxon>
        <taxon>Pseudomonadati</taxon>
        <taxon>Bacteroidota</taxon>
        <taxon>Cytophagia</taxon>
        <taxon>Cytophagales</taxon>
        <taxon>Fulvivirgaceae</taxon>
        <taxon>Chryseolinea</taxon>
    </lineage>
</organism>
<dbReference type="InterPro" id="IPR019734">
    <property type="entry name" value="TPR_rpt"/>
</dbReference>
<dbReference type="PROSITE" id="PS50005">
    <property type="entry name" value="TPR"/>
    <property type="match status" value="1"/>
</dbReference>
<name>A0A1M5XGH5_9BACT</name>
<accession>A0A1M5XGH5</accession>
<evidence type="ECO:0000256" key="4">
    <source>
        <dbReference type="SAM" id="Phobius"/>
    </source>
</evidence>
<dbReference type="Pfam" id="PF14559">
    <property type="entry name" value="TPR_19"/>
    <property type="match status" value="1"/>
</dbReference>
<dbReference type="STRING" id="947013.SAMN04488109_6537"/>
<sequence length="270" mass="30345">MLKTRILLIVVSAIVIWLIFLLPKVVVDNDKKLTENTADSAKAPAADMHAQAPREVLDRIRILRVQLRESAAKEKNAIFADSLAKLYQTAGKFDSAAWFAEEASTFLNTTESWIKAGDLYYQAYTFAVEKGKQEQLAEKTREFYGKALDANPKNLDIKTKMAMTYVSSPSPMQGIMMLREVLATDPKNELALFNMGMLSFQSGQYDKAVERLETLTKINPQHTQAQLLLGIAWMNLGDKAKAKEQFDKVKQMDNDPAVQATVDSYLKDLK</sequence>
<evidence type="ECO:0000256" key="2">
    <source>
        <dbReference type="ARBA" id="ARBA00022803"/>
    </source>
</evidence>
<dbReference type="Proteomes" id="UP000184212">
    <property type="component" value="Unassembled WGS sequence"/>
</dbReference>
<feature type="repeat" description="TPR" evidence="3">
    <location>
        <begin position="189"/>
        <end position="222"/>
    </location>
</feature>
<evidence type="ECO:0000256" key="3">
    <source>
        <dbReference type="PROSITE-ProRule" id="PRU00339"/>
    </source>
</evidence>
<dbReference type="OrthoDB" id="1490552at2"/>
<proteinExistence type="predicted"/>
<feature type="transmembrane region" description="Helical" evidence="4">
    <location>
        <begin position="6"/>
        <end position="27"/>
    </location>
</feature>
<gene>
    <name evidence="5" type="ORF">SAMN04488109_6537</name>
</gene>
<keyword evidence="6" id="KW-1185">Reference proteome</keyword>
<dbReference type="SUPFAM" id="SSF48452">
    <property type="entry name" value="TPR-like"/>
    <property type="match status" value="1"/>
</dbReference>
<keyword evidence="4" id="KW-0812">Transmembrane</keyword>
<keyword evidence="2 3" id="KW-0802">TPR repeat</keyword>
<keyword evidence="4" id="KW-0472">Membrane</keyword>
<evidence type="ECO:0000256" key="1">
    <source>
        <dbReference type="ARBA" id="ARBA00022737"/>
    </source>
</evidence>
<reference evidence="5 6" key="1">
    <citation type="submission" date="2016-11" db="EMBL/GenBank/DDBJ databases">
        <authorList>
            <person name="Jaros S."/>
            <person name="Januszkiewicz K."/>
            <person name="Wedrychowicz H."/>
        </authorList>
    </citation>
    <scope>NUCLEOTIDE SEQUENCE [LARGE SCALE GENOMIC DNA]</scope>
    <source>
        <strain evidence="5 6">DSM 24574</strain>
    </source>
</reference>
<dbReference type="PANTHER" id="PTHR45586:SF1">
    <property type="entry name" value="LIPOPOLYSACCHARIDE ASSEMBLY PROTEIN B"/>
    <property type="match status" value="1"/>
</dbReference>
<keyword evidence="4" id="KW-1133">Transmembrane helix</keyword>
<protein>
    <submittedName>
        <fullName evidence="5">TPR repeat-containing protein</fullName>
    </submittedName>
</protein>
<dbReference type="EMBL" id="FQWQ01000006">
    <property type="protein sequence ID" value="SHH98985.1"/>
    <property type="molecule type" value="Genomic_DNA"/>
</dbReference>
<dbReference type="SMART" id="SM00028">
    <property type="entry name" value="TPR"/>
    <property type="match status" value="2"/>
</dbReference>
<evidence type="ECO:0000313" key="5">
    <source>
        <dbReference type="EMBL" id="SHH98985.1"/>
    </source>
</evidence>
<dbReference type="InterPro" id="IPR011990">
    <property type="entry name" value="TPR-like_helical_dom_sf"/>
</dbReference>
<dbReference type="AlphaFoldDB" id="A0A1M5XGH5"/>
<evidence type="ECO:0000313" key="6">
    <source>
        <dbReference type="Proteomes" id="UP000184212"/>
    </source>
</evidence>